<feature type="binding site" evidence="9">
    <location>
        <position position="738"/>
    </location>
    <ligand>
        <name>ATP</name>
        <dbReference type="ChEBI" id="CHEBI:30616"/>
    </ligand>
</feature>
<evidence type="ECO:0000313" key="16">
    <source>
        <dbReference type="Proteomes" id="UP000320386"/>
    </source>
</evidence>
<dbReference type="EMBL" id="CP036280">
    <property type="protein sequence ID" value="QDU72352.1"/>
    <property type="molecule type" value="Genomic_DNA"/>
</dbReference>
<dbReference type="NCBIfam" id="TIGR00396">
    <property type="entry name" value="leuS_bact"/>
    <property type="match status" value="1"/>
</dbReference>
<dbReference type="EC" id="6.1.1.4" evidence="9"/>
<dbReference type="GO" id="GO:0006429">
    <property type="term" value="P:leucyl-tRNA aminoacylation"/>
    <property type="evidence" value="ECO:0007669"/>
    <property type="project" value="UniProtKB-UniRule"/>
</dbReference>
<dbReference type="HAMAP" id="MF_00049_B">
    <property type="entry name" value="Leu_tRNA_synth_B"/>
    <property type="match status" value="1"/>
</dbReference>
<dbReference type="FunFam" id="1.10.730.10:FF:000011">
    <property type="entry name" value="Leucine--tRNA ligase chloroplastic/mitochondrial"/>
    <property type="match status" value="1"/>
</dbReference>
<gene>
    <name evidence="9 15" type="primary">leuS</name>
    <name evidence="15" type="ORF">Pan265_22170</name>
</gene>
<protein>
    <recommendedName>
        <fullName evidence="9">Leucine--tRNA ligase</fullName>
        <ecNumber evidence="9">6.1.1.4</ecNumber>
    </recommendedName>
    <alternativeName>
        <fullName evidence="9">Leucyl-tRNA synthetase</fullName>
        <shortName evidence="9">LeuRS</shortName>
    </alternativeName>
</protein>
<comment type="caution">
    <text evidence="9">Lacks conserved residue(s) required for the propagation of feature annotation.</text>
</comment>
<keyword evidence="7 9" id="KW-0030">Aminoacyl-tRNA synthetase</keyword>
<keyword evidence="2 9" id="KW-0963">Cytoplasm</keyword>
<evidence type="ECO:0000256" key="11">
    <source>
        <dbReference type="SAM" id="MobiDB-lite"/>
    </source>
</evidence>
<keyword evidence="6 9" id="KW-0648">Protein biosynthesis</keyword>
<feature type="domain" description="Methionyl/Leucyl tRNA synthetase" evidence="13">
    <location>
        <begin position="51"/>
        <end position="157"/>
    </location>
</feature>
<dbReference type="Gene3D" id="3.40.50.620">
    <property type="entry name" value="HUPs"/>
    <property type="match status" value="3"/>
</dbReference>
<dbReference type="CDD" id="cd07958">
    <property type="entry name" value="Anticodon_Ia_Leu_BEm"/>
    <property type="match status" value="1"/>
</dbReference>
<dbReference type="AlphaFoldDB" id="A0A518BZE9"/>
<dbReference type="GO" id="GO:0004823">
    <property type="term" value="F:leucine-tRNA ligase activity"/>
    <property type="evidence" value="ECO:0007669"/>
    <property type="project" value="UniProtKB-UniRule"/>
</dbReference>
<evidence type="ECO:0000256" key="9">
    <source>
        <dbReference type="HAMAP-Rule" id="MF_00049"/>
    </source>
</evidence>
<dbReference type="PANTHER" id="PTHR43740">
    <property type="entry name" value="LEUCYL-TRNA SYNTHETASE"/>
    <property type="match status" value="1"/>
</dbReference>
<feature type="short sequence motif" description="'KMSKS' region" evidence="9">
    <location>
        <begin position="735"/>
        <end position="739"/>
    </location>
</feature>
<evidence type="ECO:0000256" key="1">
    <source>
        <dbReference type="ARBA" id="ARBA00005594"/>
    </source>
</evidence>
<dbReference type="InterPro" id="IPR002302">
    <property type="entry name" value="Leu-tRNA-ligase"/>
</dbReference>
<dbReference type="RefSeq" id="WP_145446524.1">
    <property type="nucleotide sequence ID" value="NZ_CP036280.1"/>
</dbReference>
<evidence type="ECO:0000256" key="6">
    <source>
        <dbReference type="ARBA" id="ARBA00022917"/>
    </source>
</evidence>
<name>A0A518BZE9_9BACT</name>
<comment type="similarity">
    <text evidence="1 9 10">Belongs to the class-I aminoacyl-tRNA synthetase family.</text>
</comment>
<dbReference type="Pfam" id="PF08264">
    <property type="entry name" value="Anticodon_1"/>
    <property type="match status" value="1"/>
</dbReference>
<dbReference type="InterPro" id="IPR009008">
    <property type="entry name" value="Val/Leu/Ile-tRNA-synth_edit"/>
</dbReference>
<evidence type="ECO:0000259" key="14">
    <source>
        <dbReference type="Pfam" id="PF13603"/>
    </source>
</evidence>
<dbReference type="InterPro" id="IPR013155">
    <property type="entry name" value="M/V/L/I-tRNA-synth_anticd-bd"/>
</dbReference>
<sequence>MSTDTPVSTYDFAAIEQRWQAFWAERHTFHAPNPGDTGFDPDKPKFYVLDMFPYPSGVGLHVGHPLGYIATDIVGRYKRMQGYNVLHPMGFDAFGLPAEQFAVETGVHPRETTEKNISNMVRQLKRLGLGYDWNRQIATTDTDYYRWTQWIFLQLYNSYFDPVAKAARPITQLIEKLEGEDYYVGIDGELIVSGATEDLESIAGIGNPNFHKYQELEPDQRLRLIDAYRLAFLAEVDVNWCPALGTVLANEEVTNDGRSERGNHPVFKRPLKQWMLRITAYSDRLIDELDQVDWPEPIKLLQRNWIGRSTGAEVDFAIEGSDDLITVFTTRPDTLFGATYMVLAPEHPLVSEITTAEHRKAVDDYQAESAAKSEIDRGAEGKEKTGVFTGAYAINPVNQQRIPVWIADYVMMGYGTGAIMAVPAHDERDHAFASKFGLPIVRVVEGGDRPIEEEAFTGNGPAVNSANDDLSLDGLSTPEAKARMTQWLADNALGKAKVQTKLRDWLFSRQRYWGEPFPILHELDDNDEPTGSIRGVPEKMLPVEHPHLDDFRPEAVDDPNTPPRPPLGRAPGDWTTVEIDGRRYRREFNTMPQWAGSCWYYLRFLDPANLSRFVDPDAEKYWMTPSLWEGDAEPAYSGGVDLYVGGAEHAVLHLLYARFWHKVLFDLGHVSTPEPFGRLFNQGYIQAYYYEKENGTRVEATQVTTEDGRPAFEAQGQPGTRFLYEGEPVVEKYGKMGKSLKNAVAPDDVCAEYGADTLRLYEMAMGPLDQSKPWNTKDITGVHRFLNRVWRNFYDAETGELVVVDDAPAEELDRFTHKTIARVTDAMESMSFNVAIAAMIELNNQLVALPKLPRAVADALVRMLSPLAPHLAEELWAALGNQPSVADAPWPSFDPDKLLEETIEMPVQVNGKLRGKIMVPADADQPAVEEAAKADANVGTHLEGKTIRKVIIVPGKLINIVAS</sequence>
<dbReference type="PANTHER" id="PTHR43740:SF2">
    <property type="entry name" value="LEUCINE--TRNA LIGASE, MITOCHONDRIAL"/>
    <property type="match status" value="1"/>
</dbReference>
<accession>A0A518BZE9</accession>
<evidence type="ECO:0000256" key="10">
    <source>
        <dbReference type="RuleBase" id="RU363039"/>
    </source>
</evidence>
<dbReference type="Gene3D" id="1.10.730.10">
    <property type="entry name" value="Isoleucyl-tRNA Synthetase, Domain 1"/>
    <property type="match status" value="1"/>
</dbReference>
<evidence type="ECO:0000259" key="13">
    <source>
        <dbReference type="Pfam" id="PF09334"/>
    </source>
</evidence>
<keyword evidence="5 9" id="KW-0067">ATP-binding</keyword>
<proteinExistence type="inferred from homology"/>
<keyword evidence="4 9" id="KW-0547">Nucleotide-binding</keyword>
<comment type="catalytic activity">
    <reaction evidence="8 9">
        <text>tRNA(Leu) + L-leucine + ATP = L-leucyl-tRNA(Leu) + AMP + diphosphate</text>
        <dbReference type="Rhea" id="RHEA:11688"/>
        <dbReference type="Rhea" id="RHEA-COMP:9613"/>
        <dbReference type="Rhea" id="RHEA-COMP:9622"/>
        <dbReference type="ChEBI" id="CHEBI:30616"/>
        <dbReference type="ChEBI" id="CHEBI:33019"/>
        <dbReference type="ChEBI" id="CHEBI:57427"/>
        <dbReference type="ChEBI" id="CHEBI:78442"/>
        <dbReference type="ChEBI" id="CHEBI:78494"/>
        <dbReference type="ChEBI" id="CHEBI:456215"/>
        <dbReference type="EC" id="6.1.1.4"/>
    </reaction>
</comment>
<dbReference type="OrthoDB" id="9810365at2"/>
<dbReference type="FunFam" id="3.90.740.10:FF:000017">
    <property type="entry name" value="Leucine--tRNA ligase"/>
    <property type="match status" value="1"/>
</dbReference>
<dbReference type="GO" id="GO:0005524">
    <property type="term" value="F:ATP binding"/>
    <property type="evidence" value="ECO:0007669"/>
    <property type="project" value="UniProtKB-UniRule"/>
</dbReference>
<dbReference type="Pfam" id="PF13603">
    <property type="entry name" value="tRNA-synt_1_2"/>
    <property type="match status" value="1"/>
</dbReference>
<dbReference type="KEGG" id="mcad:Pan265_22170"/>
<comment type="subcellular location">
    <subcellularLocation>
        <location evidence="9">Cytoplasm</location>
    </subcellularLocation>
</comment>
<evidence type="ECO:0000313" key="15">
    <source>
        <dbReference type="EMBL" id="QDU72352.1"/>
    </source>
</evidence>
<evidence type="ECO:0000256" key="3">
    <source>
        <dbReference type="ARBA" id="ARBA00022598"/>
    </source>
</evidence>
<dbReference type="Proteomes" id="UP000320386">
    <property type="component" value="Chromosome"/>
</dbReference>
<dbReference type="InterPro" id="IPR025709">
    <property type="entry name" value="Leu_tRNA-synth_edit"/>
</dbReference>
<dbReference type="FunFam" id="3.40.50.620:FF:000087">
    <property type="entry name" value="Leucine--tRNA ligase"/>
    <property type="match status" value="1"/>
</dbReference>
<evidence type="ECO:0000256" key="2">
    <source>
        <dbReference type="ARBA" id="ARBA00022490"/>
    </source>
</evidence>
<dbReference type="Gene3D" id="3.90.740.10">
    <property type="entry name" value="Valyl/Leucyl/Isoleucyl-tRNA synthetase, editing domain"/>
    <property type="match status" value="1"/>
</dbReference>
<evidence type="ECO:0000256" key="5">
    <source>
        <dbReference type="ARBA" id="ARBA00022840"/>
    </source>
</evidence>
<reference evidence="15 16" key="1">
    <citation type="submission" date="2019-02" db="EMBL/GenBank/DDBJ databases">
        <title>Deep-cultivation of Planctomycetes and their phenomic and genomic characterization uncovers novel biology.</title>
        <authorList>
            <person name="Wiegand S."/>
            <person name="Jogler M."/>
            <person name="Boedeker C."/>
            <person name="Pinto D."/>
            <person name="Vollmers J."/>
            <person name="Rivas-Marin E."/>
            <person name="Kohn T."/>
            <person name="Peeters S.H."/>
            <person name="Heuer A."/>
            <person name="Rast P."/>
            <person name="Oberbeckmann S."/>
            <person name="Bunk B."/>
            <person name="Jeske O."/>
            <person name="Meyerdierks A."/>
            <person name="Storesund J.E."/>
            <person name="Kallscheuer N."/>
            <person name="Luecker S."/>
            <person name="Lage O.M."/>
            <person name="Pohl T."/>
            <person name="Merkel B.J."/>
            <person name="Hornburger P."/>
            <person name="Mueller R.-W."/>
            <person name="Bruemmer F."/>
            <person name="Labrenz M."/>
            <person name="Spormann A.M."/>
            <person name="Op den Camp H."/>
            <person name="Overmann J."/>
            <person name="Amann R."/>
            <person name="Jetten M.S.M."/>
            <person name="Mascher T."/>
            <person name="Medema M.H."/>
            <person name="Devos D.P."/>
            <person name="Kaster A.-K."/>
            <person name="Ovreas L."/>
            <person name="Rohde M."/>
            <person name="Galperin M.Y."/>
            <person name="Jogler C."/>
        </authorList>
    </citation>
    <scope>NUCLEOTIDE SEQUENCE [LARGE SCALE GENOMIC DNA]</scope>
    <source>
        <strain evidence="15 16">Pan265</strain>
    </source>
</reference>
<dbReference type="Pfam" id="PF09334">
    <property type="entry name" value="tRNA-synt_1g"/>
    <property type="match status" value="1"/>
</dbReference>
<dbReference type="InterPro" id="IPR015413">
    <property type="entry name" value="Methionyl/Leucyl_tRNA_Synth"/>
</dbReference>
<dbReference type="FunFam" id="3.10.20.590:FF:000001">
    <property type="entry name" value="Leucine--tRNA ligase"/>
    <property type="match status" value="1"/>
</dbReference>
<dbReference type="GO" id="GO:0002161">
    <property type="term" value="F:aminoacyl-tRNA deacylase activity"/>
    <property type="evidence" value="ECO:0007669"/>
    <property type="project" value="InterPro"/>
</dbReference>
<feature type="domain" description="Methionyl/Valyl/Leucyl/Isoleucyl-tRNA synthetase anticodon-binding" evidence="12">
    <location>
        <begin position="815"/>
        <end position="925"/>
    </location>
</feature>
<dbReference type="GO" id="GO:0005829">
    <property type="term" value="C:cytosol"/>
    <property type="evidence" value="ECO:0007669"/>
    <property type="project" value="TreeGrafter"/>
</dbReference>
<evidence type="ECO:0000256" key="8">
    <source>
        <dbReference type="ARBA" id="ARBA00047469"/>
    </source>
</evidence>
<dbReference type="FunFam" id="3.40.50.620:FF:000060">
    <property type="entry name" value="Leucine--tRNA ligase"/>
    <property type="match status" value="1"/>
</dbReference>
<feature type="domain" description="Leucyl-tRNA synthetase editing" evidence="14">
    <location>
        <begin position="303"/>
        <end position="488"/>
    </location>
</feature>
<dbReference type="SUPFAM" id="SSF50677">
    <property type="entry name" value="ValRS/IleRS/LeuRS editing domain"/>
    <property type="match status" value="1"/>
</dbReference>
<evidence type="ECO:0000259" key="12">
    <source>
        <dbReference type="Pfam" id="PF08264"/>
    </source>
</evidence>
<dbReference type="PRINTS" id="PR00985">
    <property type="entry name" value="TRNASYNTHLEU"/>
</dbReference>
<dbReference type="SUPFAM" id="SSF47323">
    <property type="entry name" value="Anticodon-binding domain of a subclass of class I aminoacyl-tRNA synthetases"/>
    <property type="match status" value="1"/>
</dbReference>
<evidence type="ECO:0000256" key="4">
    <source>
        <dbReference type="ARBA" id="ARBA00022741"/>
    </source>
</evidence>
<keyword evidence="3 9" id="KW-0436">Ligase</keyword>
<keyword evidence="16" id="KW-1185">Reference proteome</keyword>
<organism evidence="15 16">
    <name type="scientific">Mucisphaera calidilacus</name>
    <dbReference type="NCBI Taxonomy" id="2527982"/>
    <lineage>
        <taxon>Bacteria</taxon>
        <taxon>Pseudomonadati</taxon>
        <taxon>Planctomycetota</taxon>
        <taxon>Phycisphaerae</taxon>
        <taxon>Phycisphaerales</taxon>
        <taxon>Phycisphaeraceae</taxon>
        <taxon>Mucisphaera</taxon>
    </lineage>
</organism>
<dbReference type="InterPro" id="IPR009080">
    <property type="entry name" value="tRNAsynth_Ia_anticodon-bd"/>
</dbReference>
<evidence type="ECO:0000256" key="7">
    <source>
        <dbReference type="ARBA" id="ARBA00023146"/>
    </source>
</evidence>
<feature type="region of interest" description="Disordered" evidence="11">
    <location>
        <begin position="552"/>
        <end position="572"/>
    </location>
</feature>
<dbReference type="InterPro" id="IPR014729">
    <property type="entry name" value="Rossmann-like_a/b/a_fold"/>
</dbReference>
<dbReference type="SUPFAM" id="SSF52374">
    <property type="entry name" value="Nucleotidylyl transferase"/>
    <property type="match status" value="1"/>
</dbReference>